<accession>A0A8H5IFB2</accession>
<dbReference type="Proteomes" id="UP000522262">
    <property type="component" value="Unassembled WGS sequence"/>
</dbReference>
<comment type="caution">
    <text evidence="2">The sequence shown here is derived from an EMBL/GenBank/DDBJ whole genome shotgun (WGS) entry which is preliminary data.</text>
</comment>
<feature type="region of interest" description="Disordered" evidence="1">
    <location>
        <begin position="245"/>
        <end position="285"/>
    </location>
</feature>
<dbReference type="EMBL" id="JAAOAM010000270">
    <property type="protein sequence ID" value="KAF5535751.1"/>
    <property type="molecule type" value="Genomic_DNA"/>
</dbReference>
<feature type="compositionally biased region" description="Low complexity" evidence="1">
    <location>
        <begin position="151"/>
        <end position="163"/>
    </location>
</feature>
<reference evidence="2 3" key="1">
    <citation type="submission" date="2020-05" db="EMBL/GenBank/DDBJ databases">
        <title>Identification and distribution of gene clusters putatively required for synthesis of sphingolipid metabolism inhibitors in phylogenetically diverse species of the filamentous fungus Fusarium.</title>
        <authorList>
            <person name="Kim H.-S."/>
            <person name="Busman M."/>
            <person name="Brown D.W."/>
            <person name="Divon H."/>
            <person name="Uhlig S."/>
            <person name="Proctor R.H."/>
        </authorList>
    </citation>
    <scope>NUCLEOTIDE SEQUENCE [LARGE SCALE GENOMIC DNA]</scope>
    <source>
        <strain evidence="2 3">NRRL 53147</strain>
    </source>
</reference>
<gene>
    <name evidence="2" type="ORF">FMEXI_10657</name>
</gene>
<feature type="region of interest" description="Disordered" evidence="1">
    <location>
        <begin position="1"/>
        <end position="75"/>
    </location>
</feature>
<evidence type="ECO:0000256" key="1">
    <source>
        <dbReference type="SAM" id="MobiDB-lite"/>
    </source>
</evidence>
<keyword evidence="3" id="KW-1185">Reference proteome</keyword>
<proteinExistence type="predicted"/>
<feature type="compositionally biased region" description="Acidic residues" evidence="1">
    <location>
        <begin position="114"/>
        <end position="130"/>
    </location>
</feature>
<feature type="compositionally biased region" description="Polar residues" evidence="1">
    <location>
        <begin position="24"/>
        <end position="48"/>
    </location>
</feature>
<protein>
    <submittedName>
        <fullName evidence="2">Uncharacterized protein</fullName>
    </submittedName>
</protein>
<evidence type="ECO:0000313" key="3">
    <source>
        <dbReference type="Proteomes" id="UP000522262"/>
    </source>
</evidence>
<sequence length="455" mass="50030">MSDRPSTLEGDNLVPTNDVLPETSLPTTNPLENQTVTAPTLTSSQPGDSNLDPFFANLPLGLQPSAARPHDDAPPGHVRLLGGFMCPVDPVDPVEPEDDDDTETSVYYLPAGILDDDSEFPGETTEDDVESEHITSPNAAQRPMLHLRDVSTPTASPDPTSSPFQCYSSLYQGNNSFPFQSVGPEHLQPIDLQTRLRMAPHHAMNPPSAGFVQPIVPYHPTPIVPGFPEPIGPPPAQPMVYYHPESDEPYGQALSPQPNQPMVAYHPEPNNSNSPQPPSPHDPQAVAVYHPQRIGSLGEMLSLSPKEIPTPTPPHRRRSTITFNPEATEFTPSPTGARMANARVTESALSPTPIGMTTYEATEFAYDPTNYGMIPYEEAGVEGFVAQGANVEASMAEILQDTWEEIMSIDDERDREAAVNDFYIMQARPWTDEDTRREKEKEALEERKRRFAPKK</sequence>
<feature type="region of interest" description="Disordered" evidence="1">
    <location>
        <begin position="113"/>
        <end position="163"/>
    </location>
</feature>
<organism evidence="2 3">
    <name type="scientific">Fusarium mexicanum</name>
    <dbReference type="NCBI Taxonomy" id="751941"/>
    <lineage>
        <taxon>Eukaryota</taxon>
        <taxon>Fungi</taxon>
        <taxon>Dikarya</taxon>
        <taxon>Ascomycota</taxon>
        <taxon>Pezizomycotina</taxon>
        <taxon>Sordariomycetes</taxon>
        <taxon>Hypocreomycetidae</taxon>
        <taxon>Hypocreales</taxon>
        <taxon>Nectriaceae</taxon>
        <taxon>Fusarium</taxon>
        <taxon>Fusarium fujikuroi species complex</taxon>
    </lineage>
</organism>
<evidence type="ECO:0000313" key="2">
    <source>
        <dbReference type="EMBL" id="KAF5535751.1"/>
    </source>
</evidence>
<name>A0A8H5IFB2_9HYPO</name>
<dbReference type="AlphaFoldDB" id="A0A8H5IFB2"/>
<feature type="compositionally biased region" description="Basic and acidic residues" evidence="1">
    <location>
        <begin position="430"/>
        <end position="448"/>
    </location>
</feature>
<feature type="region of interest" description="Disordered" evidence="1">
    <location>
        <begin position="429"/>
        <end position="455"/>
    </location>
</feature>